<reference evidence="1 2" key="1">
    <citation type="journal article" date="2011" name="PLoS Pathog.">
        <title>Dynamic evolution of pathogenicity revealed by sequencing and comparative genomics of 19 Pseudomonas syringae isolates.</title>
        <authorList>
            <person name="Baltrus D.A."/>
            <person name="Nishimura M.T."/>
            <person name="Romanchuk A."/>
            <person name="Chang J.H."/>
            <person name="Mukhtar M.S."/>
            <person name="Cherkis K."/>
            <person name="Roach J."/>
            <person name="Grant S.R."/>
            <person name="Jones C.D."/>
            <person name="Dangl J.L."/>
        </authorList>
    </citation>
    <scope>NUCLEOTIDE SEQUENCE [LARGE SCALE GENOMIC DNA]</scope>
    <source>
        <strain evidence="1 2">M301315</strain>
    </source>
</reference>
<accession>A0AAD0PWF9</accession>
<dbReference type="EMBL" id="CP031226">
    <property type="protein sequence ID" value="AXH59972.1"/>
    <property type="molecule type" value="Genomic_DNA"/>
</dbReference>
<protein>
    <submittedName>
        <fullName evidence="1">Uncharacterized protein</fullName>
    </submittedName>
</protein>
<evidence type="ECO:0000313" key="1">
    <source>
        <dbReference type="EMBL" id="AXH59972.1"/>
    </source>
</evidence>
<proteinExistence type="predicted"/>
<dbReference type="Proteomes" id="UP000006426">
    <property type="component" value="Plasmid pmppla107"/>
</dbReference>
<dbReference type="GeneID" id="39473809"/>
<keyword evidence="1" id="KW-0614">Plasmid</keyword>
<dbReference type="RefSeq" id="WP_005741706.1">
    <property type="nucleotide sequence ID" value="NZ_CP031226.1"/>
</dbReference>
<organism evidence="1 2">
    <name type="scientific">Pseudomonas amygdali pv. lachrymans str. M301315</name>
    <dbReference type="NCBI Taxonomy" id="629260"/>
    <lineage>
        <taxon>Bacteria</taxon>
        <taxon>Pseudomonadati</taxon>
        <taxon>Pseudomonadota</taxon>
        <taxon>Gammaproteobacteria</taxon>
        <taxon>Pseudomonadales</taxon>
        <taxon>Pseudomonadaceae</taxon>
        <taxon>Pseudomonas</taxon>
        <taxon>Pseudomonas amygdali</taxon>
    </lineage>
</organism>
<name>A0AAD0PWF9_PSEAV</name>
<geneLocation type="plasmid" evidence="2">
    <name>pmppla107</name>
</geneLocation>
<dbReference type="AlphaFoldDB" id="A0AAD0PWF9"/>
<gene>
    <name evidence="1" type="ORF">PLA107_032620</name>
</gene>
<evidence type="ECO:0000313" key="2">
    <source>
        <dbReference type="Proteomes" id="UP000006426"/>
    </source>
</evidence>
<sequence>MTTAQSVLVSGVEHALFEKLVIQGMQGSPAKNEQQEYVDPIIRALFVGFVWGHISGFAQGAHACREVFDVNFKKGVETAVFNPTEVGTTAGLMAMDTFLKASLDDIQAMLEPAGSEAVLQISQFEHLLAKLLQAQSDTQQQKLAS</sequence>